<dbReference type="SMART" id="SM00342">
    <property type="entry name" value="HTH_ARAC"/>
    <property type="match status" value="1"/>
</dbReference>
<dbReference type="InterPro" id="IPR018060">
    <property type="entry name" value="HTH_AraC"/>
</dbReference>
<dbReference type="PROSITE" id="PS00041">
    <property type="entry name" value="HTH_ARAC_FAMILY_1"/>
    <property type="match status" value="1"/>
</dbReference>
<evidence type="ECO:0000256" key="4">
    <source>
        <dbReference type="ARBA" id="ARBA00023163"/>
    </source>
</evidence>
<dbReference type="SUPFAM" id="SSF51215">
    <property type="entry name" value="Regulatory protein AraC"/>
    <property type="match status" value="1"/>
</dbReference>
<sequence length="323" mass="36355">MPVNAFPKRTSRTYAMPERSDRLDFYIRDQTLRSAITEPHKHDYFQIQINLGGDTKQQIGDVTRAFPTGAVAFIAPHRLHMIPHPEHSRFIVINFALDFLGLDVDAVDGRIDLGSIPIVRFPELAPFRFQDETDFTLNGSDLAEVERIVHLMMEIDSARGFGATSRLRGYLLQLIGLVCARYADPLMRLAALGERAVSRRDSISKVMRHVLANLEDDTLSLGSAAQAAALTPGYVARLMKKETGRTFVQWVTDQRISRAKALLADDTRRVKDIAFVVGFRDEAYFTRRFRQSVGTSPTEYRALQFELSALAQPLEGATQDRAI</sequence>
<accession>A0ABW8MMX1</accession>
<evidence type="ECO:0000256" key="2">
    <source>
        <dbReference type="ARBA" id="ARBA00023125"/>
    </source>
</evidence>
<reference evidence="6 7" key="1">
    <citation type="submission" date="2024-10" db="EMBL/GenBank/DDBJ databases">
        <authorList>
            <person name="Deangelis K."/>
            <person name="Huntemann M."/>
            <person name="Clum A."/>
            <person name="Wang J."/>
            <person name="Palaniappan K."/>
            <person name="Ritter S."/>
            <person name="Chen I.-M."/>
            <person name="Stamatis D."/>
            <person name="Reddy T."/>
            <person name="O'Malley R."/>
            <person name="Daum C."/>
            <person name="Ng V."/>
            <person name="Ivanova N."/>
            <person name="Kyrpides N."/>
            <person name="Woyke T."/>
        </authorList>
    </citation>
    <scope>NUCLEOTIDE SEQUENCE [LARGE SCALE GENOMIC DNA]</scope>
    <source>
        <strain evidence="6 7">GAS97</strain>
    </source>
</reference>
<keyword evidence="4" id="KW-0804">Transcription</keyword>
<keyword evidence="3" id="KW-0010">Activator</keyword>
<gene>
    <name evidence="6" type="ORF">ABH943_005061</name>
</gene>
<keyword evidence="7" id="KW-1185">Reference proteome</keyword>
<comment type="caution">
    <text evidence="6">The sequence shown here is derived from an EMBL/GenBank/DDBJ whole genome shotgun (WGS) entry which is preliminary data.</text>
</comment>
<dbReference type="InterPro" id="IPR018062">
    <property type="entry name" value="HTH_AraC-typ_CS"/>
</dbReference>
<dbReference type="InterPro" id="IPR009057">
    <property type="entry name" value="Homeodomain-like_sf"/>
</dbReference>
<reference evidence="6 7" key="2">
    <citation type="submission" date="2024-11" db="EMBL/GenBank/DDBJ databases">
        <title>Using genomics to understand microbial adaptation to soil warming.</title>
        <authorList>
            <person name="Deangelis K.M. PhD."/>
        </authorList>
    </citation>
    <scope>NUCLEOTIDE SEQUENCE [LARGE SCALE GENOMIC DNA]</scope>
    <source>
        <strain evidence="6 7">GAS97</strain>
    </source>
</reference>
<dbReference type="InterPro" id="IPR037923">
    <property type="entry name" value="HTH-like"/>
</dbReference>
<dbReference type="PANTHER" id="PTHR46796:SF6">
    <property type="entry name" value="ARAC SUBFAMILY"/>
    <property type="match status" value="1"/>
</dbReference>
<dbReference type="Gene3D" id="1.10.10.60">
    <property type="entry name" value="Homeodomain-like"/>
    <property type="match status" value="2"/>
</dbReference>
<dbReference type="SUPFAM" id="SSF46689">
    <property type="entry name" value="Homeodomain-like"/>
    <property type="match status" value="1"/>
</dbReference>
<dbReference type="EMBL" id="JBIYDN010000017">
    <property type="protein sequence ID" value="MFK4445039.1"/>
    <property type="molecule type" value="Genomic_DNA"/>
</dbReference>
<dbReference type="PANTHER" id="PTHR46796">
    <property type="entry name" value="HTH-TYPE TRANSCRIPTIONAL ACTIVATOR RHAS-RELATED"/>
    <property type="match status" value="1"/>
</dbReference>
<dbReference type="RefSeq" id="WP_404610088.1">
    <property type="nucleotide sequence ID" value="NZ_JBIYDN010000017.1"/>
</dbReference>
<evidence type="ECO:0000259" key="5">
    <source>
        <dbReference type="PROSITE" id="PS01124"/>
    </source>
</evidence>
<feature type="domain" description="HTH araC/xylS-type" evidence="5">
    <location>
        <begin position="204"/>
        <end position="303"/>
    </location>
</feature>
<protein>
    <submittedName>
        <fullName evidence="6">AraC-like DNA-binding protein</fullName>
    </submittedName>
</protein>
<dbReference type="PRINTS" id="PR00032">
    <property type="entry name" value="HTHARAC"/>
</dbReference>
<dbReference type="InterPro" id="IPR050204">
    <property type="entry name" value="AraC_XylS_family_regulators"/>
</dbReference>
<keyword evidence="1" id="KW-0805">Transcription regulation</keyword>
<keyword evidence="2" id="KW-0238">DNA-binding</keyword>
<dbReference type="Pfam" id="PF12833">
    <property type="entry name" value="HTH_18"/>
    <property type="match status" value="1"/>
</dbReference>
<evidence type="ECO:0000313" key="6">
    <source>
        <dbReference type="EMBL" id="MFK4445039.1"/>
    </source>
</evidence>
<evidence type="ECO:0000256" key="3">
    <source>
        <dbReference type="ARBA" id="ARBA00023159"/>
    </source>
</evidence>
<dbReference type="PROSITE" id="PS01124">
    <property type="entry name" value="HTH_ARAC_FAMILY_2"/>
    <property type="match status" value="1"/>
</dbReference>
<proteinExistence type="predicted"/>
<dbReference type="Proteomes" id="UP001620514">
    <property type="component" value="Unassembled WGS sequence"/>
</dbReference>
<dbReference type="InterPro" id="IPR020449">
    <property type="entry name" value="Tscrpt_reg_AraC-type_HTH"/>
</dbReference>
<evidence type="ECO:0000256" key="1">
    <source>
        <dbReference type="ARBA" id="ARBA00023015"/>
    </source>
</evidence>
<evidence type="ECO:0000313" key="7">
    <source>
        <dbReference type="Proteomes" id="UP001620514"/>
    </source>
</evidence>
<organism evidence="6 7">
    <name type="scientific">Caballeronia udeis</name>
    <dbReference type="NCBI Taxonomy" id="1232866"/>
    <lineage>
        <taxon>Bacteria</taxon>
        <taxon>Pseudomonadati</taxon>
        <taxon>Pseudomonadota</taxon>
        <taxon>Betaproteobacteria</taxon>
        <taxon>Burkholderiales</taxon>
        <taxon>Burkholderiaceae</taxon>
        <taxon>Caballeronia</taxon>
    </lineage>
</organism>
<name>A0ABW8MMX1_9BURK</name>